<comment type="caution">
    <text evidence="3">The sequence shown here is derived from an EMBL/GenBank/DDBJ whole genome shotgun (WGS) entry which is preliminary data.</text>
</comment>
<keyword evidence="4" id="KW-1185">Reference proteome</keyword>
<dbReference type="AlphaFoldDB" id="A0AAN7T6V4"/>
<dbReference type="Pfam" id="PF08666">
    <property type="entry name" value="SAF"/>
    <property type="match status" value="1"/>
</dbReference>
<name>A0AAN7T6V4_9EURO</name>
<evidence type="ECO:0000313" key="4">
    <source>
        <dbReference type="Proteomes" id="UP001309876"/>
    </source>
</evidence>
<feature type="domain" description="SAF" evidence="2">
    <location>
        <begin position="88"/>
        <end position="153"/>
    </location>
</feature>
<evidence type="ECO:0000256" key="1">
    <source>
        <dbReference type="SAM" id="MobiDB-lite"/>
    </source>
</evidence>
<dbReference type="PANTHER" id="PTHR37850">
    <property type="entry name" value="STRU PROTEIN"/>
    <property type="match status" value="1"/>
</dbReference>
<sequence length="267" mass="30062">MVEVVSCLELDGRDVYNDIRWGVYVVIEAPGEYQRECFAQYGLKTDSSGRYAVQYKPFHLIGLELGVSVANIMCRGEPTGQTKTWKADVVATAKRDLKAGEKLDGEGGFMVYGKLFPAQRSLEIEGLPIGLAHGLVLKQDVKKDHCLSWQDVEFSEDHQAVAVRRRMEDLYRQESGLGKQPSTSTFDFRLERVHAITYAMLPLIEERRQLHPHDKVPSQRLGLKRVEALATQFIDRSMERDAPSQANLGEEEVLSDSCGGPMFAQEQ</sequence>
<reference evidence="3 4" key="1">
    <citation type="submission" date="2023-08" db="EMBL/GenBank/DDBJ databases">
        <title>Black Yeasts Isolated from many extreme environments.</title>
        <authorList>
            <person name="Coleine C."/>
            <person name="Stajich J.E."/>
            <person name="Selbmann L."/>
        </authorList>
    </citation>
    <scope>NUCLEOTIDE SEQUENCE [LARGE SCALE GENOMIC DNA]</scope>
    <source>
        <strain evidence="3 4">CCFEE 5910</strain>
    </source>
</reference>
<dbReference type="CDD" id="cd11616">
    <property type="entry name" value="SAF_DH_OX_like"/>
    <property type="match status" value="1"/>
</dbReference>
<dbReference type="InterPro" id="IPR013974">
    <property type="entry name" value="SAF"/>
</dbReference>
<evidence type="ECO:0000313" key="3">
    <source>
        <dbReference type="EMBL" id="KAK5091433.1"/>
    </source>
</evidence>
<accession>A0AAN7T6V4</accession>
<protein>
    <recommendedName>
        <fullName evidence="2">SAF domain-containing protein</fullName>
    </recommendedName>
</protein>
<gene>
    <name evidence="3" type="ORF">LTR05_001616</name>
</gene>
<proteinExistence type="predicted"/>
<organism evidence="3 4">
    <name type="scientific">Lithohypha guttulata</name>
    <dbReference type="NCBI Taxonomy" id="1690604"/>
    <lineage>
        <taxon>Eukaryota</taxon>
        <taxon>Fungi</taxon>
        <taxon>Dikarya</taxon>
        <taxon>Ascomycota</taxon>
        <taxon>Pezizomycotina</taxon>
        <taxon>Eurotiomycetes</taxon>
        <taxon>Chaetothyriomycetidae</taxon>
        <taxon>Chaetothyriales</taxon>
        <taxon>Trichomeriaceae</taxon>
        <taxon>Lithohypha</taxon>
    </lineage>
</organism>
<dbReference type="Proteomes" id="UP001309876">
    <property type="component" value="Unassembled WGS sequence"/>
</dbReference>
<dbReference type="SMART" id="SM00858">
    <property type="entry name" value="SAF"/>
    <property type="match status" value="1"/>
</dbReference>
<feature type="region of interest" description="Disordered" evidence="1">
    <location>
        <begin position="238"/>
        <end position="267"/>
    </location>
</feature>
<dbReference type="Pfam" id="PF21135">
    <property type="entry name" value="DRL_cat"/>
    <property type="match status" value="1"/>
</dbReference>
<dbReference type="EMBL" id="JAVRRJ010000001">
    <property type="protein sequence ID" value="KAK5091433.1"/>
    <property type="molecule type" value="Genomic_DNA"/>
</dbReference>
<dbReference type="InterPro" id="IPR048423">
    <property type="entry name" value="DRL_cat"/>
</dbReference>
<dbReference type="PANTHER" id="PTHR37850:SF3">
    <property type="entry name" value="BLR7815 PROTEIN"/>
    <property type="match status" value="1"/>
</dbReference>
<evidence type="ECO:0000259" key="2">
    <source>
        <dbReference type="SMART" id="SM00858"/>
    </source>
</evidence>